<dbReference type="AlphaFoldDB" id="A0A9D1TB91"/>
<feature type="non-terminal residue" evidence="1">
    <location>
        <position position="129"/>
    </location>
</feature>
<name>A0A9D1TB91_9FIRM</name>
<protein>
    <submittedName>
        <fullName evidence="1">Uncharacterized protein</fullName>
    </submittedName>
</protein>
<reference evidence="1" key="2">
    <citation type="journal article" date="2021" name="PeerJ">
        <title>Extensive microbial diversity within the chicken gut microbiome revealed by metagenomics and culture.</title>
        <authorList>
            <person name="Gilroy R."/>
            <person name="Ravi A."/>
            <person name="Getino M."/>
            <person name="Pursley I."/>
            <person name="Horton D.L."/>
            <person name="Alikhan N.F."/>
            <person name="Baker D."/>
            <person name="Gharbi K."/>
            <person name="Hall N."/>
            <person name="Watson M."/>
            <person name="Adriaenssens E.M."/>
            <person name="Foster-Nyarko E."/>
            <person name="Jarju S."/>
            <person name="Secka A."/>
            <person name="Antonio M."/>
            <person name="Oren A."/>
            <person name="Chaudhuri R.R."/>
            <person name="La Ragione R."/>
            <person name="Hildebrand F."/>
            <person name="Pallen M.J."/>
        </authorList>
    </citation>
    <scope>NUCLEOTIDE SEQUENCE</scope>
    <source>
        <strain evidence="1">CHK183-6373</strain>
    </source>
</reference>
<comment type="caution">
    <text evidence="1">The sequence shown here is derived from an EMBL/GenBank/DDBJ whole genome shotgun (WGS) entry which is preliminary data.</text>
</comment>
<dbReference type="Proteomes" id="UP000886884">
    <property type="component" value="Unassembled WGS sequence"/>
</dbReference>
<evidence type="ECO:0000313" key="2">
    <source>
        <dbReference type="Proteomes" id="UP000886884"/>
    </source>
</evidence>
<proteinExistence type="predicted"/>
<sequence>MCNTKHVFDYQSNTDAATTRAQVIPLSLGSGLRNPERDYNPEYIAAAAAAIGRAGARARTRVYAREELAELSEYYCATYDRRRMPPAVQKDVLAALDAGMEPEVIMLAMDDAARIDRPSWTYAMAIIKR</sequence>
<evidence type="ECO:0000313" key="1">
    <source>
        <dbReference type="EMBL" id="HIV26634.1"/>
    </source>
</evidence>
<dbReference type="EMBL" id="DVOT01000028">
    <property type="protein sequence ID" value="HIV26634.1"/>
    <property type="molecule type" value="Genomic_DNA"/>
</dbReference>
<organism evidence="1 2">
    <name type="scientific">Candidatus Ornithocaccomicrobium faecavium</name>
    <dbReference type="NCBI Taxonomy" id="2840890"/>
    <lineage>
        <taxon>Bacteria</taxon>
        <taxon>Bacillati</taxon>
        <taxon>Bacillota</taxon>
        <taxon>Clostridia</taxon>
        <taxon>Candidatus Ornithocaccomicrobium</taxon>
    </lineage>
</organism>
<gene>
    <name evidence="1" type="ORF">IAA64_01580</name>
</gene>
<accession>A0A9D1TB91</accession>
<reference evidence="1" key="1">
    <citation type="submission" date="2020-10" db="EMBL/GenBank/DDBJ databases">
        <authorList>
            <person name="Gilroy R."/>
        </authorList>
    </citation>
    <scope>NUCLEOTIDE SEQUENCE</scope>
    <source>
        <strain evidence="1">CHK183-6373</strain>
    </source>
</reference>